<feature type="region of interest" description="Disordered" evidence="1">
    <location>
        <begin position="31"/>
        <end position="73"/>
    </location>
</feature>
<reference evidence="2 3" key="1">
    <citation type="journal article" date="2013" name="Chin. Sci. Bull.">
        <title>Genome survey uncovers the secrets of sex and lifestyle in caterpillar fungus.</title>
        <authorList>
            <person name="Hu X."/>
            <person name="Zhang Y."/>
            <person name="Xiao G."/>
            <person name="Zheng P."/>
            <person name="Xia Y."/>
            <person name="Zhang X."/>
            <person name="St Leger R.J."/>
            <person name="Liu X."/>
            <person name="Wang C."/>
        </authorList>
    </citation>
    <scope>NUCLEOTIDE SEQUENCE [LARGE SCALE GENOMIC DNA]</scope>
    <source>
        <strain evidence="3">Co18 / CGMCC 3.14243</strain>
        <tissue evidence="2">Fruit-body</tissue>
    </source>
</reference>
<proteinExistence type="predicted"/>
<protein>
    <submittedName>
        <fullName evidence="2">Uncharacterized protein</fullName>
    </submittedName>
</protein>
<name>T5ANE7_OPHSC</name>
<organism evidence="2 3">
    <name type="scientific">Ophiocordyceps sinensis (strain Co18 / CGMCC 3.14243)</name>
    <name type="common">Yarsagumba caterpillar fungus</name>
    <name type="synonym">Hirsutella sinensis</name>
    <dbReference type="NCBI Taxonomy" id="911162"/>
    <lineage>
        <taxon>Eukaryota</taxon>
        <taxon>Fungi</taxon>
        <taxon>Dikarya</taxon>
        <taxon>Ascomycota</taxon>
        <taxon>Pezizomycotina</taxon>
        <taxon>Sordariomycetes</taxon>
        <taxon>Hypocreomycetidae</taxon>
        <taxon>Hypocreales</taxon>
        <taxon>Ophiocordycipitaceae</taxon>
        <taxon>Ophiocordyceps</taxon>
    </lineage>
</organism>
<accession>T5ANE7</accession>
<evidence type="ECO:0000313" key="2">
    <source>
        <dbReference type="EMBL" id="EQL03262.1"/>
    </source>
</evidence>
<gene>
    <name evidence="2" type="ORF">OCS_01022</name>
</gene>
<dbReference type="HOGENOM" id="CLU_1156698_0_0_1"/>
<sequence length="240" mass="25714">MTSDICTKKGVSHTAVRKRCLGLPAGPHYIRADESRYHPTSPTTRQRSRIPRGSGWQLRPSSSPRSSPRERVTAAAPTAMAVAAPTAIPTGRSAYIAPNRSRKPAIPMEAILSSWKLVYCSESFEETGDSDGSEVIFMETRIKAEPTNETQLPTATTTPTTTPTLQQHLSKALVASIRVNNSPPAAPGSAAYDATATAADEAGLAAEFEAAYTLARETSTEFEAAHTLARETSTLLRWAS</sequence>
<dbReference type="Proteomes" id="UP000019374">
    <property type="component" value="Unassembled WGS sequence"/>
</dbReference>
<evidence type="ECO:0000256" key="1">
    <source>
        <dbReference type="SAM" id="MobiDB-lite"/>
    </source>
</evidence>
<dbReference type="AlphaFoldDB" id="T5ANE7"/>
<dbReference type="EMBL" id="KE652222">
    <property type="protein sequence ID" value="EQL03262.1"/>
    <property type="molecule type" value="Genomic_DNA"/>
</dbReference>
<evidence type="ECO:0000313" key="3">
    <source>
        <dbReference type="Proteomes" id="UP000019374"/>
    </source>
</evidence>